<reference evidence="11" key="2">
    <citation type="submission" date="2025-09" db="UniProtKB">
        <authorList>
            <consortium name="Ensembl"/>
        </authorList>
    </citation>
    <scope>IDENTIFICATION</scope>
</reference>
<feature type="signal peptide" evidence="9">
    <location>
        <begin position="1"/>
        <end position="18"/>
    </location>
</feature>
<dbReference type="GO" id="GO:0005886">
    <property type="term" value="C:plasma membrane"/>
    <property type="evidence" value="ECO:0007669"/>
    <property type="project" value="UniProtKB-SubCell"/>
</dbReference>
<keyword evidence="8" id="KW-0325">Glycoprotein</keyword>
<sequence>MSRLQLFLCFYLATLVTSHDINVKCQENYNLPPSSDNSPSKLADLKFELVNVSGIKMVNLSWAINIDASIKYLIGTRISGESVYLCEYYPPLAEFNLTGIQQKWFHYLLHSSYGATVEVANLPLPPLGSGPSSKFAKFITTPPTYSLWKPTDSPTAEITTENPTAEPKNNFTSISLKLYLGLAVLIILTSGYIIYKRYGTNLAISTGFKRLPTSTQVPIHVLLVYPPENGAFQKAVMALAEFLQKHACCSVAIDVWQQSRIAHDGPMRWLAEQVKAAQRVLIVCPPSSRPPPICISTSRGMTSIPAAAHDLYPLILNMVASHAKSAHELAKFWVLQLGGQQGKRPGDVAPELSACKLFCLLKDLNKLCRSLHTQKQDSKMRWTLVFGPGVIDESMVKLRDSVEKLSGHCLLIPTEAVPVNCEITSV</sequence>
<evidence type="ECO:0000256" key="5">
    <source>
        <dbReference type="ARBA" id="ARBA00022989"/>
    </source>
</evidence>
<feature type="domain" description="SEFIR" evidence="10">
    <location>
        <begin position="218"/>
        <end position="284"/>
    </location>
</feature>
<dbReference type="STRING" id="109280.ENSHCOP00000001592"/>
<keyword evidence="6" id="KW-0472">Membrane</keyword>
<dbReference type="PROSITE" id="PS51534">
    <property type="entry name" value="SEFIR"/>
    <property type="match status" value="1"/>
</dbReference>
<evidence type="ECO:0000256" key="9">
    <source>
        <dbReference type="SAM" id="SignalP"/>
    </source>
</evidence>
<reference evidence="11" key="1">
    <citation type="submission" date="2025-08" db="UniProtKB">
        <authorList>
            <consortium name="Ensembl"/>
        </authorList>
    </citation>
    <scope>IDENTIFICATION</scope>
</reference>
<dbReference type="InterPro" id="IPR039465">
    <property type="entry name" value="IL-17_rcpt-like"/>
</dbReference>
<evidence type="ECO:0000313" key="12">
    <source>
        <dbReference type="Proteomes" id="UP000264820"/>
    </source>
</evidence>
<dbReference type="Pfam" id="PF08357">
    <property type="entry name" value="SEFIR"/>
    <property type="match status" value="1"/>
</dbReference>
<dbReference type="OMA" id="ELSKFWV"/>
<keyword evidence="2" id="KW-1003">Cell membrane</keyword>
<feature type="chain" id="PRO_5018694409" evidence="9">
    <location>
        <begin position="19"/>
        <end position="426"/>
    </location>
</feature>
<protein>
    <submittedName>
        <fullName evidence="11">Interleukin 17 receptor B</fullName>
    </submittedName>
</protein>
<dbReference type="InterPro" id="IPR038683">
    <property type="entry name" value="IL17RA/B_FnIII-like_1_sf"/>
</dbReference>
<evidence type="ECO:0000256" key="3">
    <source>
        <dbReference type="ARBA" id="ARBA00022692"/>
    </source>
</evidence>
<evidence type="ECO:0000256" key="4">
    <source>
        <dbReference type="ARBA" id="ARBA00022729"/>
    </source>
</evidence>
<keyword evidence="5" id="KW-1133">Transmembrane helix</keyword>
<dbReference type="OrthoDB" id="8963084at2759"/>
<keyword evidence="12" id="KW-1185">Reference proteome</keyword>
<keyword evidence="3" id="KW-0812">Transmembrane</keyword>
<dbReference type="RefSeq" id="XP_019728688.1">
    <property type="nucleotide sequence ID" value="XM_019873129.1"/>
</dbReference>
<evidence type="ECO:0000256" key="2">
    <source>
        <dbReference type="ARBA" id="ARBA00022475"/>
    </source>
</evidence>
<organism evidence="11 12">
    <name type="scientific">Hippocampus comes</name>
    <name type="common">Tiger tail seahorse</name>
    <dbReference type="NCBI Taxonomy" id="109280"/>
    <lineage>
        <taxon>Eukaryota</taxon>
        <taxon>Metazoa</taxon>
        <taxon>Chordata</taxon>
        <taxon>Craniata</taxon>
        <taxon>Vertebrata</taxon>
        <taxon>Euteleostomi</taxon>
        <taxon>Actinopterygii</taxon>
        <taxon>Neopterygii</taxon>
        <taxon>Teleostei</taxon>
        <taxon>Neoteleostei</taxon>
        <taxon>Acanthomorphata</taxon>
        <taxon>Syngnathiaria</taxon>
        <taxon>Syngnathiformes</taxon>
        <taxon>Syngnathoidei</taxon>
        <taxon>Syngnathidae</taxon>
        <taxon>Hippocampus</taxon>
    </lineage>
</organism>
<dbReference type="Ensembl" id="ENSHCOT00000011839.1">
    <property type="protein sequence ID" value="ENSHCOP00000001592.1"/>
    <property type="gene ID" value="ENSHCOG00000002579.1"/>
</dbReference>
<dbReference type="PANTHER" id="PTHR15583">
    <property type="entry name" value="INTERLEUKIN-17 RECEPTOR"/>
    <property type="match status" value="1"/>
</dbReference>
<evidence type="ECO:0000259" key="10">
    <source>
        <dbReference type="PROSITE" id="PS51534"/>
    </source>
</evidence>
<evidence type="ECO:0000256" key="1">
    <source>
        <dbReference type="ARBA" id="ARBA00004251"/>
    </source>
</evidence>
<dbReference type="GeneID" id="109517779"/>
<dbReference type="GO" id="GO:0030368">
    <property type="term" value="F:interleukin-17 receptor activity"/>
    <property type="evidence" value="ECO:0007669"/>
    <property type="project" value="InterPro"/>
</dbReference>
<dbReference type="AlphaFoldDB" id="A0A3Q2XDH6"/>
<dbReference type="Gene3D" id="3.40.50.11530">
    <property type="match status" value="1"/>
</dbReference>
<evidence type="ECO:0000256" key="7">
    <source>
        <dbReference type="ARBA" id="ARBA00023170"/>
    </source>
</evidence>
<accession>A0A3Q2XDH6</accession>
<dbReference type="Gene3D" id="2.60.40.2160">
    <property type="entry name" value="Interleukin-17 receptor A/B, fibronectin-III-like domain 1"/>
    <property type="match status" value="1"/>
</dbReference>
<dbReference type="GeneTree" id="ENSGT00930000151761"/>
<dbReference type="CTD" id="55540"/>
<dbReference type="KEGG" id="hcq:109517779"/>
<dbReference type="Proteomes" id="UP000264820">
    <property type="component" value="Unplaced"/>
</dbReference>
<name>A0A3Q2XDH6_HIPCM</name>
<proteinExistence type="predicted"/>
<keyword evidence="7" id="KW-0675">Receptor</keyword>
<dbReference type="PANTHER" id="PTHR15583:SF11">
    <property type="entry name" value="INTERLEUKIN-17 RECEPTOR B"/>
    <property type="match status" value="1"/>
</dbReference>
<comment type="subcellular location">
    <subcellularLocation>
        <location evidence="1">Cell membrane</location>
        <topology evidence="1">Single-pass type I membrane protein</topology>
    </subcellularLocation>
</comment>
<evidence type="ECO:0000256" key="8">
    <source>
        <dbReference type="ARBA" id="ARBA00023180"/>
    </source>
</evidence>
<keyword evidence="4 9" id="KW-0732">Signal</keyword>
<dbReference type="InterPro" id="IPR013568">
    <property type="entry name" value="SEFIR_dom"/>
</dbReference>
<evidence type="ECO:0000313" key="11">
    <source>
        <dbReference type="Ensembl" id="ENSHCOP00000001592.1"/>
    </source>
</evidence>
<evidence type="ECO:0000256" key="6">
    <source>
        <dbReference type="ARBA" id="ARBA00023136"/>
    </source>
</evidence>
<dbReference type="RefSeq" id="XP_019728687.1">
    <property type="nucleotide sequence ID" value="XM_019873128.1"/>
</dbReference>